<evidence type="ECO:0008006" key="4">
    <source>
        <dbReference type="Google" id="ProtNLM"/>
    </source>
</evidence>
<reference evidence="2" key="2">
    <citation type="submission" date="2020-09" db="EMBL/GenBank/DDBJ databases">
        <authorList>
            <person name="Sun Q."/>
            <person name="Ohkuma M."/>
        </authorList>
    </citation>
    <scope>NUCLEOTIDE SEQUENCE</scope>
    <source>
        <strain evidence="2">JCM 19018</strain>
    </source>
</reference>
<feature type="region of interest" description="Disordered" evidence="1">
    <location>
        <begin position="194"/>
        <end position="231"/>
    </location>
</feature>
<protein>
    <recommendedName>
        <fullName evidence="4">DNA-binding protein</fullName>
    </recommendedName>
</protein>
<dbReference type="EMBL" id="BMPD01000007">
    <property type="protein sequence ID" value="GGK79521.1"/>
    <property type="molecule type" value="Genomic_DNA"/>
</dbReference>
<dbReference type="Proteomes" id="UP000614221">
    <property type="component" value="Unassembled WGS sequence"/>
</dbReference>
<feature type="compositionally biased region" description="Basic and acidic residues" evidence="1">
    <location>
        <begin position="201"/>
        <end position="231"/>
    </location>
</feature>
<dbReference type="AlphaFoldDB" id="A0A830F2D8"/>
<evidence type="ECO:0000313" key="2">
    <source>
        <dbReference type="EMBL" id="GGK79521.1"/>
    </source>
</evidence>
<dbReference type="SUPFAM" id="SSF50249">
    <property type="entry name" value="Nucleic acid-binding proteins"/>
    <property type="match status" value="1"/>
</dbReference>
<organism evidence="2 3">
    <name type="scientific">Haloarcula sebkhae</name>
    <dbReference type="NCBI Taxonomy" id="932660"/>
    <lineage>
        <taxon>Archaea</taxon>
        <taxon>Methanobacteriati</taxon>
        <taxon>Methanobacteriota</taxon>
        <taxon>Stenosarchaea group</taxon>
        <taxon>Halobacteria</taxon>
        <taxon>Halobacteriales</taxon>
        <taxon>Haloarculaceae</taxon>
        <taxon>Haloarcula</taxon>
    </lineage>
</organism>
<dbReference type="CDD" id="cd04491">
    <property type="entry name" value="SoSSB_OBF"/>
    <property type="match status" value="1"/>
</dbReference>
<dbReference type="Gene3D" id="2.40.50.140">
    <property type="entry name" value="Nucleic acid-binding proteins"/>
    <property type="match status" value="1"/>
</dbReference>
<comment type="caution">
    <text evidence="2">The sequence shown here is derived from an EMBL/GenBank/DDBJ whole genome shotgun (WGS) entry which is preliminary data.</text>
</comment>
<proteinExistence type="predicted"/>
<sequence>MPPALSRATPRRAFSATVALDTDPHIGPDTNGHIPLAARSGRVGARCWLGSPHSGALSLAPGRALAKARARARSRCYRTSTSSKNRDAWDIAVAARERLRSTETPMSSNNSSRKVVTVDEQAFERTEDAGVDEEGFEVADDTPEFRATVQQEKQAKVDSNHPDGIVQDFSHLPLAQEEKIRAREAELEHISAQAELGTQEGRAKRTREVVTERRQRKREERTPERTDPRERLSRMELAKVNQEADRMAQRLRTGHSRAAVSRALAKRVARGQDITEAVFDAMDALKAAPGAICPIEDVPDVQTDEVSIEGTVIELWAPSDPSIAQVGLIADDTGKIKWTSWKASEPAFVQEGERVRMRHLKKNWYQGRCSLAVTYDSMIVFPERDRRWWEE</sequence>
<gene>
    <name evidence="2" type="ORF">GCM10009067_34790</name>
</gene>
<dbReference type="InterPro" id="IPR012340">
    <property type="entry name" value="NA-bd_OB-fold"/>
</dbReference>
<evidence type="ECO:0000313" key="3">
    <source>
        <dbReference type="Proteomes" id="UP000614221"/>
    </source>
</evidence>
<evidence type="ECO:0000256" key="1">
    <source>
        <dbReference type="SAM" id="MobiDB-lite"/>
    </source>
</evidence>
<name>A0A830F2D8_9EURY</name>
<reference evidence="2" key="1">
    <citation type="journal article" date="2014" name="Int. J. Syst. Evol. Microbiol.">
        <title>Complete genome sequence of Corynebacterium casei LMG S-19264T (=DSM 44701T), isolated from a smear-ripened cheese.</title>
        <authorList>
            <consortium name="US DOE Joint Genome Institute (JGI-PGF)"/>
            <person name="Walter F."/>
            <person name="Albersmeier A."/>
            <person name="Kalinowski J."/>
            <person name="Ruckert C."/>
        </authorList>
    </citation>
    <scope>NUCLEOTIDE SEQUENCE</scope>
    <source>
        <strain evidence="2">JCM 19018</strain>
    </source>
</reference>
<accession>A0A830F2D8</accession>